<reference evidence="1" key="3">
    <citation type="submission" date="2025-09" db="UniProtKB">
        <authorList>
            <consortium name="Ensembl"/>
        </authorList>
    </citation>
    <scope>IDENTIFICATION</scope>
</reference>
<sequence>DRKDYTKRDRDISYCHCVVAVFQVAVFCHNVSVIAAQGYLHSNIQTNTVVQESTLTRNDDQVVPRSARVVLDDRLPGILTQDDAI</sequence>
<dbReference type="AlphaFoldDB" id="H2ZBJ9"/>
<name>H2ZBJ9_CIOSA</name>
<accession>H2ZBJ9</accession>
<reference evidence="1" key="2">
    <citation type="submission" date="2025-08" db="UniProtKB">
        <authorList>
            <consortium name="Ensembl"/>
        </authorList>
    </citation>
    <scope>IDENTIFICATION</scope>
</reference>
<evidence type="ECO:0000313" key="2">
    <source>
        <dbReference type="Proteomes" id="UP000007875"/>
    </source>
</evidence>
<organism evidence="1 2">
    <name type="scientific">Ciona savignyi</name>
    <name type="common">Pacific transparent sea squirt</name>
    <dbReference type="NCBI Taxonomy" id="51511"/>
    <lineage>
        <taxon>Eukaryota</taxon>
        <taxon>Metazoa</taxon>
        <taxon>Chordata</taxon>
        <taxon>Tunicata</taxon>
        <taxon>Ascidiacea</taxon>
        <taxon>Phlebobranchia</taxon>
        <taxon>Cionidae</taxon>
        <taxon>Ciona</taxon>
    </lineage>
</organism>
<proteinExistence type="predicted"/>
<dbReference type="HOGENOM" id="CLU_2518265_0_0_1"/>
<reference evidence="2" key="1">
    <citation type="submission" date="2003-08" db="EMBL/GenBank/DDBJ databases">
        <authorList>
            <person name="Birren B."/>
            <person name="Nusbaum C."/>
            <person name="Abebe A."/>
            <person name="Abouelleil A."/>
            <person name="Adekoya E."/>
            <person name="Ait-zahra M."/>
            <person name="Allen N."/>
            <person name="Allen T."/>
            <person name="An P."/>
            <person name="Anderson M."/>
            <person name="Anderson S."/>
            <person name="Arachchi H."/>
            <person name="Armbruster J."/>
            <person name="Bachantsang P."/>
            <person name="Baldwin J."/>
            <person name="Barry A."/>
            <person name="Bayul T."/>
            <person name="Blitshsteyn B."/>
            <person name="Bloom T."/>
            <person name="Blye J."/>
            <person name="Boguslavskiy L."/>
            <person name="Borowsky M."/>
            <person name="Boukhgalter B."/>
            <person name="Brunache A."/>
            <person name="Butler J."/>
            <person name="Calixte N."/>
            <person name="Calvo S."/>
            <person name="Camarata J."/>
            <person name="Campo K."/>
            <person name="Chang J."/>
            <person name="Cheshatsang Y."/>
            <person name="Citroen M."/>
            <person name="Collymore A."/>
            <person name="Considine T."/>
            <person name="Cook A."/>
            <person name="Cooke P."/>
            <person name="Corum B."/>
            <person name="Cuomo C."/>
            <person name="David R."/>
            <person name="Dawoe T."/>
            <person name="Degray S."/>
            <person name="Dodge S."/>
            <person name="Dooley K."/>
            <person name="Dorje P."/>
            <person name="Dorjee K."/>
            <person name="Dorris L."/>
            <person name="Duffey N."/>
            <person name="Dupes A."/>
            <person name="Elkins T."/>
            <person name="Engels R."/>
            <person name="Erickson J."/>
            <person name="Farina A."/>
            <person name="Faro S."/>
            <person name="Ferreira P."/>
            <person name="Fischer H."/>
            <person name="Fitzgerald M."/>
            <person name="Foley K."/>
            <person name="Gage D."/>
            <person name="Galagan J."/>
            <person name="Gearin G."/>
            <person name="Gnerre S."/>
            <person name="Gnirke A."/>
            <person name="Goyette A."/>
            <person name="Graham J."/>
            <person name="Grandbois E."/>
            <person name="Gyaltsen K."/>
            <person name="Hafez N."/>
            <person name="Hagopian D."/>
            <person name="Hagos B."/>
            <person name="Hall J."/>
            <person name="Hatcher B."/>
            <person name="Heller A."/>
            <person name="Higgins H."/>
            <person name="Honan T."/>
            <person name="Horn A."/>
            <person name="Houde N."/>
            <person name="Hughes L."/>
            <person name="Hulme W."/>
            <person name="Husby E."/>
            <person name="Iliev I."/>
            <person name="Jaffe D."/>
            <person name="Jones C."/>
            <person name="Kamal M."/>
            <person name="Kamat A."/>
            <person name="Kamvysselis M."/>
            <person name="Karlsson E."/>
            <person name="Kells C."/>
            <person name="Kieu A."/>
            <person name="Kisner P."/>
            <person name="Kodira C."/>
            <person name="Kulbokas E."/>
            <person name="Labutti K."/>
            <person name="Lama D."/>
            <person name="Landers T."/>
            <person name="Leger J."/>
            <person name="Levine S."/>
            <person name="Lewis D."/>
            <person name="Lewis T."/>
            <person name="Lindblad-toh K."/>
            <person name="Liu X."/>
            <person name="Lokyitsang T."/>
            <person name="Lokyitsang Y."/>
            <person name="Lucien O."/>
            <person name="Lui A."/>
            <person name="Ma L.J."/>
            <person name="Mabbitt R."/>
            <person name="Macdonald J."/>
            <person name="Maclean C."/>
            <person name="Major J."/>
            <person name="Manning J."/>
            <person name="Marabella R."/>
            <person name="Maru K."/>
            <person name="Matthews C."/>
            <person name="Mauceli E."/>
            <person name="Mccarthy M."/>
            <person name="Mcdonough S."/>
            <person name="Mcghee T."/>
            <person name="Meldrim J."/>
            <person name="Meneus L."/>
            <person name="Mesirov J."/>
            <person name="Mihalev A."/>
            <person name="Mihova T."/>
            <person name="Mikkelsen T."/>
            <person name="Mlenga V."/>
            <person name="Moru K."/>
            <person name="Mozes J."/>
            <person name="Mulrain L."/>
            <person name="Munson G."/>
            <person name="Naylor J."/>
            <person name="Newes C."/>
            <person name="Nguyen C."/>
            <person name="Nguyen N."/>
            <person name="Nguyen T."/>
            <person name="Nicol R."/>
            <person name="Nielsen C."/>
            <person name="Nizzari M."/>
            <person name="Norbu C."/>
            <person name="Norbu N."/>
            <person name="O'donnell P."/>
            <person name="Okoawo O."/>
            <person name="O'leary S."/>
            <person name="Omotosho B."/>
            <person name="O'neill K."/>
            <person name="Osman S."/>
            <person name="Parker S."/>
            <person name="Perrin D."/>
            <person name="Phunkhang P."/>
            <person name="Piqani B."/>
            <person name="Purcell S."/>
            <person name="Rachupka T."/>
            <person name="Ramasamy U."/>
            <person name="Rameau R."/>
            <person name="Ray V."/>
            <person name="Raymond C."/>
            <person name="Retta R."/>
            <person name="Richardson S."/>
            <person name="Rise C."/>
            <person name="Rodriguez J."/>
            <person name="Rogers J."/>
            <person name="Rogov P."/>
            <person name="Rutman M."/>
            <person name="Schupbach R."/>
            <person name="Seaman C."/>
            <person name="Settipalli S."/>
            <person name="Sharpe T."/>
            <person name="Sheridan J."/>
            <person name="Sherpa N."/>
            <person name="Shi J."/>
            <person name="Smirnov S."/>
            <person name="Smith C."/>
            <person name="Sougnez C."/>
            <person name="Spencer B."/>
            <person name="Stalker J."/>
            <person name="Stange-thomann N."/>
            <person name="Stavropoulos S."/>
            <person name="Stetson K."/>
            <person name="Stone C."/>
            <person name="Stone S."/>
            <person name="Stubbs M."/>
            <person name="Talamas J."/>
            <person name="Tchuinga P."/>
            <person name="Tenzing P."/>
            <person name="Tesfaye S."/>
            <person name="Theodore J."/>
            <person name="Thoulutsang Y."/>
            <person name="Topham K."/>
            <person name="Towey S."/>
            <person name="Tsamla T."/>
            <person name="Tsomo N."/>
            <person name="Vallee D."/>
            <person name="Vassiliev H."/>
            <person name="Venkataraman V."/>
            <person name="Vinson J."/>
            <person name="Vo A."/>
            <person name="Wade C."/>
            <person name="Wang S."/>
            <person name="Wangchuk T."/>
            <person name="Wangdi T."/>
            <person name="Whittaker C."/>
            <person name="Wilkinson J."/>
            <person name="Wu Y."/>
            <person name="Wyman D."/>
            <person name="Yadav S."/>
            <person name="Yang S."/>
            <person name="Yang X."/>
            <person name="Yeager S."/>
            <person name="Yee E."/>
            <person name="Young G."/>
            <person name="Zainoun J."/>
            <person name="Zembeck L."/>
            <person name="Zimmer A."/>
            <person name="Zody M."/>
            <person name="Lander E."/>
        </authorList>
    </citation>
    <scope>NUCLEOTIDE SEQUENCE [LARGE SCALE GENOMIC DNA]</scope>
</reference>
<dbReference type="Ensembl" id="ENSCSAVT00000015138.1">
    <property type="protein sequence ID" value="ENSCSAVP00000014964.1"/>
    <property type="gene ID" value="ENSCSAVG00000008766.1"/>
</dbReference>
<protein>
    <submittedName>
        <fullName evidence="1">Uncharacterized protein</fullName>
    </submittedName>
</protein>
<dbReference type="InParanoid" id="H2ZBJ9"/>
<dbReference type="Proteomes" id="UP000007875">
    <property type="component" value="Unassembled WGS sequence"/>
</dbReference>
<evidence type="ECO:0000313" key="1">
    <source>
        <dbReference type="Ensembl" id="ENSCSAVP00000014964.1"/>
    </source>
</evidence>
<keyword evidence="2" id="KW-1185">Reference proteome</keyword>